<keyword evidence="2 5" id="KW-0238">DNA-binding</keyword>
<dbReference type="GO" id="GO:0003677">
    <property type="term" value="F:DNA binding"/>
    <property type="evidence" value="ECO:0007669"/>
    <property type="project" value="UniProtKB-KW"/>
</dbReference>
<dbReference type="PANTHER" id="PTHR30146:SF138">
    <property type="entry name" value="TRANSCRIPTIONAL REGULATORY PROTEIN"/>
    <property type="match status" value="1"/>
</dbReference>
<dbReference type="Gene3D" id="1.10.260.40">
    <property type="entry name" value="lambda repressor-like DNA-binding domains"/>
    <property type="match status" value="1"/>
</dbReference>
<dbReference type="CDD" id="cd06279">
    <property type="entry name" value="PBP1_LacI-like"/>
    <property type="match status" value="1"/>
</dbReference>
<gene>
    <name evidence="5" type="ORF">ACFO4O_18080</name>
</gene>
<name>A0ABV9M1H2_9ALTE</name>
<proteinExistence type="predicted"/>
<evidence type="ECO:0000313" key="6">
    <source>
        <dbReference type="Proteomes" id="UP001595897"/>
    </source>
</evidence>
<accession>A0ABV9M1H2</accession>
<protein>
    <submittedName>
        <fullName evidence="5">LacI family DNA-binding transcriptional regulator</fullName>
    </submittedName>
</protein>
<dbReference type="EMBL" id="JBHSGU010000029">
    <property type="protein sequence ID" value="MFC4702058.1"/>
    <property type="molecule type" value="Genomic_DNA"/>
</dbReference>
<keyword evidence="3" id="KW-0804">Transcription</keyword>
<evidence type="ECO:0000259" key="4">
    <source>
        <dbReference type="PROSITE" id="PS50932"/>
    </source>
</evidence>
<dbReference type="InterPro" id="IPR000843">
    <property type="entry name" value="HTH_LacI"/>
</dbReference>
<dbReference type="CDD" id="cd01392">
    <property type="entry name" value="HTH_LacI"/>
    <property type="match status" value="1"/>
</dbReference>
<dbReference type="InterPro" id="IPR046335">
    <property type="entry name" value="LacI/GalR-like_sensor"/>
</dbReference>
<dbReference type="Pfam" id="PF13377">
    <property type="entry name" value="Peripla_BP_3"/>
    <property type="match status" value="1"/>
</dbReference>
<dbReference type="RefSeq" id="WP_382411111.1">
    <property type="nucleotide sequence ID" value="NZ_JBHSGU010000029.1"/>
</dbReference>
<dbReference type="SUPFAM" id="SSF47413">
    <property type="entry name" value="lambda repressor-like DNA-binding domains"/>
    <property type="match status" value="1"/>
</dbReference>
<dbReference type="PROSITE" id="PS50932">
    <property type="entry name" value="HTH_LACI_2"/>
    <property type="match status" value="1"/>
</dbReference>
<dbReference type="Pfam" id="PF00356">
    <property type="entry name" value="LacI"/>
    <property type="match status" value="1"/>
</dbReference>
<reference evidence="6" key="1">
    <citation type="journal article" date="2019" name="Int. J. Syst. Evol. Microbiol.">
        <title>The Global Catalogue of Microorganisms (GCM) 10K type strain sequencing project: providing services to taxonomists for standard genome sequencing and annotation.</title>
        <authorList>
            <consortium name="The Broad Institute Genomics Platform"/>
            <consortium name="The Broad Institute Genome Sequencing Center for Infectious Disease"/>
            <person name="Wu L."/>
            <person name="Ma J."/>
        </authorList>
    </citation>
    <scope>NUCLEOTIDE SEQUENCE [LARGE SCALE GENOMIC DNA]</scope>
    <source>
        <strain evidence="6">KACC 12507</strain>
    </source>
</reference>
<evidence type="ECO:0000256" key="3">
    <source>
        <dbReference type="ARBA" id="ARBA00023163"/>
    </source>
</evidence>
<evidence type="ECO:0000256" key="2">
    <source>
        <dbReference type="ARBA" id="ARBA00023125"/>
    </source>
</evidence>
<dbReference type="SMART" id="SM00354">
    <property type="entry name" value="HTH_LACI"/>
    <property type="match status" value="1"/>
</dbReference>
<dbReference type="Gene3D" id="3.40.50.2300">
    <property type="match status" value="3"/>
</dbReference>
<evidence type="ECO:0000256" key="1">
    <source>
        <dbReference type="ARBA" id="ARBA00023015"/>
    </source>
</evidence>
<evidence type="ECO:0000313" key="5">
    <source>
        <dbReference type="EMBL" id="MFC4702058.1"/>
    </source>
</evidence>
<dbReference type="InterPro" id="IPR010982">
    <property type="entry name" value="Lambda_DNA-bd_dom_sf"/>
</dbReference>
<feature type="domain" description="HTH lacI-type" evidence="4">
    <location>
        <begin position="9"/>
        <end position="64"/>
    </location>
</feature>
<keyword evidence="1" id="KW-0805">Transcription regulation</keyword>
<dbReference type="PANTHER" id="PTHR30146">
    <property type="entry name" value="LACI-RELATED TRANSCRIPTIONAL REPRESSOR"/>
    <property type="match status" value="1"/>
</dbReference>
<comment type="caution">
    <text evidence="5">The sequence shown here is derived from an EMBL/GenBank/DDBJ whole genome shotgun (WGS) entry which is preliminary data.</text>
</comment>
<dbReference type="InterPro" id="IPR028082">
    <property type="entry name" value="Peripla_BP_I"/>
</dbReference>
<dbReference type="SUPFAM" id="SSF53822">
    <property type="entry name" value="Periplasmic binding protein-like I"/>
    <property type="match status" value="1"/>
</dbReference>
<keyword evidence="6" id="KW-1185">Reference proteome</keyword>
<sequence>MSIRRAKRLTLKEVALKIGVSTATVSNAFNRPSQLSQELREEILQSCKEMGYAGPHAESRQLRTGKTKVIGVMLSHQLSYSFSDPVANMVLQGISQVFEKPEYNILVVPSRRELKSLSGLESFVEGFIIYGPPSQDRLRELIYHRKAIIAIDFTLENAVSININNQKAARECAEFAFSHHPEHTVILGLRMAQENRTANLENLTLYDPANNIMVQRLLGFQEAALASNKVISKSHIWNIPDNTHFLAYETAKYVLQQTPRPNVLLCMSDRIALSAIQAAHDLGLKVPNDVMITGYDGIDEARTSTPSVTTIEQPSLEKGRAAAEIFLGDREEENLTLHAPLVIRDSCPNPN</sequence>
<dbReference type="Proteomes" id="UP001595897">
    <property type="component" value="Unassembled WGS sequence"/>
</dbReference>
<organism evidence="5 6">
    <name type="scientific">Glaciecola siphonariae</name>
    <dbReference type="NCBI Taxonomy" id="521012"/>
    <lineage>
        <taxon>Bacteria</taxon>
        <taxon>Pseudomonadati</taxon>
        <taxon>Pseudomonadota</taxon>
        <taxon>Gammaproteobacteria</taxon>
        <taxon>Alteromonadales</taxon>
        <taxon>Alteromonadaceae</taxon>
        <taxon>Glaciecola</taxon>
    </lineage>
</organism>